<accession>A0ABT8X088</accession>
<dbReference type="EMBL" id="JAUOEM010000002">
    <property type="protein sequence ID" value="MDO5987349.1"/>
    <property type="molecule type" value="Genomic_DNA"/>
</dbReference>
<evidence type="ECO:0000313" key="3">
    <source>
        <dbReference type="Proteomes" id="UP001176891"/>
    </source>
</evidence>
<feature type="chain" id="PRO_5045173211" evidence="1">
    <location>
        <begin position="24"/>
        <end position="407"/>
    </location>
</feature>
<dbReference type="Pfam" id="PF14054">
    <property type="entry name" value="DUF4249"/>
    <property type="match status" value="1"/>
</dbReference>
<protein>
    <submittedName>
        <fullName evidence="2">DUF4249 domain-containing protein</fullName>
    </submittedName>
</protein>
<evidence type="ECO:0000256" key="1">
    <source>
        <dbReference type="SAM" id="SignalP"/>
    </source>
</evidence>
<comment type="caution">
    <text evidence="2">The sequence shown here is derived from an EMBL/GenBank/DDBJ whole genome shotgun (WGS) entry which is preliminary data.</text>
</comment>
<feature type="signal peptide" evidence="1">
    <location>
        <begin position="1"/>
        <end position="23"/>
    </location>
</feature>
<organism evidence="2 3">
    <name type="scientific">Flavivirga amylovorans</name>
    <dbReference type="NCBI Taxonomy" id="870486"/>
    <lineage>
        <taxon>Bacteria</taxon>
        <taxon>Pseudomonadati</taxon>
        <taxon>Bacteroidota</taxon>
        <taxon>Flavobacteriia</taxon>
        <taxon>Flavobacteriales</taxon>
        <taxon>Flavobacteriaceae</taxon>
        <taxon>Flavivirga</taxon>
    </lineage>
</organism>
<dbReference type="RefSeq" id="WP_303281899.1">
    <property type="nucleotide sequence ID" value="NZ_BAABCZ010000005.1"/>
</dbReference>
<evidence type="ECO:0000313" key="2">
    <source>
        <dbReference type="EMBL" id="MDO5987349.1"/>
    </source>
</evidence>
<sequence length="407" mass="46393">MRLKKIYYNVLFLVSLLCVFSCTEPFSLVTKSFEDVIIVEATITDELKHQQIKVSRTFLLESDKQVFEKNAIVKIETNTNEVYNFSETQDGLYTSDIAFKAIEGLSYKLSISTSDGSSYSSNEEFLPPKAEIKNLYGELVNLNGKIGIQVLVDSNENLGDANFFRYEYEETYKIVVPFYNEYNALITNVIGSGKDIEYDIEFELKAQQGKICYSNNYSTEILLANVDGINENALTQVPIRFIPANDPVIRERYSILVKQYVQSAEAYNFYDILKELSADESLLVDNQPGFIQGNMFSLQSSSEKVIGFFNVSTVSTKRIFFDYSNFEIGLPTYIFDCDLTVLDYNIDEEPTNEKLLLYESLLFNGYKYVSHVESDNPDLKPTYTIVQSGCGDCTTFSSNIKPAFWED</sequence>
<dbReference type="Proteomes" id="UP001176891">
    <property type="component" value="Unassembled WGS sequence"/>
</dbReference>
<dbReference type="InterPro" id="IPR025345">
    <property type="entry name" value="DUF4249"/>
</dbReference>
<name>A0ABT8X088_9FLAO</name>
<keyword evidence="1" id="KW-0732">Signal</keyword>
<gene>
    <name evidence="2" type="ORF">Q4Q39_08070</name>
</gene>
<keyword evidence="3" id="KW-1185">Reference proteome</keyword>
<reference evidence="2" key="1">
    <citation type="submission" date="2023-07" db="EMBL/GenBank/DDBJ databases">
        <title>Two novel species in the genus Flavivirga.</title>
        <authorList>
            <person name="Kwon K."/>
        </authorList>
    </citation>
    <scope>NUCLEOTIDE SEQUENCE</scope>
    <source>
        <strain evidence="2">KACC 14157</strain>
    </source>
</reference>
<proteinExistence type="predicted"/>